<organism evidence="3 4">
    <name type="scientific">Legionella wadsworthii</name>
    <dbReference type="NCBI Taxonomy" id="28088"/>
    <lineage>
        <taxon>Bacteria</taxon>
        <taxon>Pseudomonadati</taxon>
        <taxon>Pseudomonadota</taxon>
        <taxon>Gammaproteobacteria</taxon>
        <taxon>Legionellales</taxon>
        <taxon>Legionellaceae</taxon>
        <taxon>Legionella</taxon>
    </lineage>
</organism>
<dbReference type="InterPro" id="IPR013078">
    <property type="entry name" value="His_Pase_superF_clade-1"/>
</dbReference>
<proteinExistence type="predicted"/>
<evidence type="ECO:0000256" key="1">
    <source>
        <dbReference type="PIRSR" id="PIRSR613078-1"/>
    </source>
</evidence>
<sequence>MNTRLIIARHGNTFSPGDIVRRVGTTDLPLVKSGLEQGRMLGSYLKTNHLIPDVIITSKLQRAIQTAEQAQTVMGTHLAIESLAIFNEIDYGPDENQPEEEVVARIGIDAIRAWEKQAIVPEGWKVEPDTLINNWLEFSNHLRKEYSRKTCLVVTSNGIARFAPYLTGDFESFSAQHGIKMSTGALSVFENKERAIRWDCLAWNVKPAMEL</sequence>
<dbReference type="SMART" id="SM00855">
    <property type="entry name" value="PGAM"/>
    <property type="match status" value="1"/>
</dbReference>
<feature type="active site" description="Proton donor/acceptor" evidence="1">
    <location>
        <position position="88"/>
    </location>
</feature>
<keyword evidence="4" id="KW-1185">Reference proteome</keyword>
<dbReference type="OrthoDB" id="280692at2"/>
<feature type="active site" description="Tele-phosphohistidine intermediate" evidence="1">
    <location>
        <position position="10"/>
    </location>
</feature>
<dbReference type="SUPFAM" id="SSF53254">
    <property type="entry name" value="Phosphoglycerate mutase-like"/>
    <property type="match status" value="1"/>
</dbReference>
<feature type="binding site" evidence="2">
    <location>
        <position position="62"/>
    </location>
    <ligand>
        <name>substrate</name>
    </ligand>
</feature>
<dbReference type="RefSeq" id="WP_031566590.1">
    <property type="nucleotide sequence ID" value="NZ_CAAAIS010000006.1"/>
</dbReference>
<evidence type="ECO:0000313" key="4">
    <source>
        <dbReference type="Proteomes" id="UP000255297"/>
    </source>
</evidence>
<dbReference type="Proteomes" id="UP000255297">
    <property type="component" value="Unassembled WGS sequence"/>
</dbReference>
<reference evidence="3 4" key="1">
    <citation type="submission" date="2018-06" db="EMBL/GenBank/DDBJ databases">
        <authorList>
            <consortium name="Pathogen Informatics"/>
            <person name="Doyle S."/>
        </authorList>
    </citation>
    <scope>NUCLEOTIDE SEQUENCE [LARGE SCALE GENOMIC DNA]</scope>
    <source>
        <strain evidence="3 4">NCTC11532</strain>
    </source>
</reference>
<evidence type="ECO:0000256" key="2">
    <source>
        <dbReference type="PIRSR" id="PIRSR613078-2"/>
    </source>
</evidence>
<dbReference type="AlphaFoldDB" id="A0A378LY86"/>
<dbReference type="Pfam" id="PF00300">
    <property type="entry name" value="His_Phos_1"/>
    <property type="match status" value="1"/>
</dbReference>
<gene>
    <name evidence="3" type="ORF">NCTC11532_02980</name>
</gene>
<accession>A0A378LY86</accession>
<protein>
    <submittedName>
        <fullName evidence="3">Phosphoglycerate mutase</fullName>
    </submittedName>
</protein>
<dbReference type="Gene3D" id="3.40.50.1240">
    <property type="entry name" value="Phosphoglycerate mutase-like"/>
    <property type="match status" value="1"/>
</dbReference>
<dbReference type="STRING" id="1122170.GCA_000701265_01444"/>
<dbReference type="CDD" id="cd07040">
    <property type="entry name" value="HP"/>
    <property type="match status" value="1"/>
</dbReference>
<dbReference type="InterPro" id="IPR029033">
    <property type="entry name" value="His_PPase_superfam"/>
</dbReference>
<name>A0A378LY86_9GAMM</name>
<evidence type="ECO:0000313" key="3">
    <source>
        <dbReference type="EMBL" id="STY31608.1"/>
    </source>
</evidence>
<feature type="binding site" evidence="2">
    <location>
        <begin position="88"/>
        <end position="91"/>
    </location>
    <ligand>
        <name>substrate</name>
    </ligand>
</feature>
<dbReference type="EMBL" id="UGPB01000001">
    <property type="protein sequence ID" value="STY31608.1"/>
    <property type="molecule type" value="Genomic_DNA"/>
</dbReference>